<keyword evidence="3" id="KW-0813">Transport</keyword>
<dbReference type="SUPFAM" id="SSF161111">
    <property type="entry name" value="Cation efflux protein transmembrane domain-like"/>
    <property type="match status" value="1"/>
</dbReference>
<keyword evidence="4 9" id="KW-0812">Transmembrane</keyword>
<keyword evidence="5 9" id="KW-1133">Transmembrane helix</keyword>
<gene>
    <name evidence="12" type="ORF">BSPP4475_12670</name>
</gene>
<dbReference type="Pfam" id="PF01545">
    <property type="entry name" value="Cation_efflux"/>
    <property type="match status" value="1"/>
</dbReference>
<accession>A0AA48MCQ4</accession>
<dbReference type="InterPro" id="IPR002524">
    <property type="entry name" value="Cation_efflux"/>
</dbReference>
<dbReference type="InterPro" id="IPR027469">
    <property type="entry name" value="Cation_efflux_TMD_sf"/>
</dbReference>
<dbReference type="KEGG" id="bayd:BSPP4475_12670"/>
<name>A0AA48MCQ4_9BACL</name>
<feature type="transmembrane region" description="Helical" evidence="9">
    <location>
        <begin position="97"/>
        <end position="118"/>
    </location>
</feature>
<keyword evidence="13" id="KW-1185">Reference proteome</keyword>
<evidence type="ECO:0000313" key="13">
    <source>
        <dbReference type="Proteomes" id="UP001189619"/>
    </source>
</evidence>
<keyword evidence="7 9" id="KW-0472">Membrane</keyword>
<feature type="domain" description="Cation efflux protein transmembrane" evidence="10">
    <location>
        <begin position="32"/>
        <end position="224"/>
    </location>
</feature>
<organism evidence="12 13">
    <name type="scientific">Brevibacillus aydinogluensis</name>
    <dbReference type="NCBI Taxonomy" id="927786"/>
    <lineage>
        <taxon>Bacteria</taxon>
        <taxon>Bacillati</taxon>
        <taxon>Bacillota</taxon>
        <taxon>Bacilli</taxon>
        <taxon>Bacillales</taxon>
        <taxon>Paenibacillaceae</taxon>
        <taxon>Brevibacillus</taxon>
    </lineage>
</organism>
<evidence type="ECO:0000256" key="4">
    <source>
        <dbReference type="ARBA" id="ARBA00022692"/>
    </source>
</evidence>
<evidence type="ECO:0000256" key="9">
    <source>
        <dbReference type="SAM" id="Phobius"/>
    </source>
</evidence>
<evidence type="ECO:0000256" key="6">
    <source>
        <dbReference type="ARBA" id="ARBA00023065"/>
    </source>
</evidence>
<dbReference type="PANTHER" id="PTHR11562:SF17">
    <property type="entry name" value="RE54080P-RELATED"/>
    <property type="match status" value="1"/>
</dbReference>
<dbReference type="Gene3D" id="1.20.1510.10">
    <property type="entry name" value="Cation efflux protein transmembrane domain"/>
    <property type="match status" value="1"/>
</dbReference>
<feature type="region of interest" description="Disordered" evidence="8">
    <location>
        <begin position="1"/>
        <end position="24"/>
    </location>
</feature>
<keyword evidence="6" id="KW-0406">Ion transport</keyword>
<dbReference type="InterPro" id="IPR050681">
    <property type="entry name" value="CDF/SLC30A"/>
</dbReference>
<dbReference type="NCBIfam" id="TIGR01297">
    <property type="entry name" value="CDF"/>
    <property type="match status" value="1"/>
</dbReference>
<evidence type="ECO:0000259" key="10">
    <source>
        <dbReference type="Pfam" id="PF01545"/>
    </source>
</evidence>
<reference evidence="12" key="1">
    <citation type="submission" date="2023-07" db="EMBL/GenBank/DDBJ databases">
        <authorList>
            <person name="Ivanov I."/>
            <person name="Teneva D."/>
            <person name="Stoikov I."/>
        </authorList>
    </citation>
    <scope>NUCLEOTIDE SEQUENCE</scope>
    <source>
        <strain evidence="12">4475</strain>
    </source>
</reference>
<dbReference type="GO" id="GO:0005886">
    <property type="term" value="C:plasma membrane"/>
    <property type="evidence" value="ECO:0007669"/>
    <property type="project" value="TreeGrafter"/>
</dbReference>
<dbReference type="InterPro" id="IPR058533">
    <property type="entry name" value="Cation_efflux_TM"/>
</dbReference>
<feature type="transmembrane region" description="Helical" evidence="9">
    <location>
        <begin position="166"/>
        <end position="193"/>
    </location>
</feature>
<proteinExistence type="inferred from homology"/>
<evidence type="ECO:0000256" key="5">
    <source>
        <dbReference type="ARBA" id="ARBA00022989"/>
    </source>
</evidence>
<protein>
    <submittedName>
        <fullName evidence="12">Cation transporter</fullName>
    </submittedName>
</protein>
<feature type="transmembrane region" description="Helical" evidence="9">
    <location>
        <begin position="130"/>
        <end position="154"/>
    </location>
</feature>
<evidence type="ECO:0000256" key="1">
    <source>
        <dbReference type="ARBA" id="ARBA00004141"/>
    </source>
</evidence>
<dbReference type="PANTHER" id="PTHR11562">
    <property type="entry name" value="CATION EFFLUX PROTEIN/ ZINC TRANSPORTER"/>
    <property type="match status" value="1"/>
</dbReference>
<feature type="transmembrane region" description="Helical" evidence="9">
    <location>
        <begin position="199"/>
        <end position="216"/>
    </location>
</feature>
<evidence type="ECO:0000259" key="11">
    <source>
        <dbReference type="Pfam" id="PF16916"/>
    </source>
</evidence>
<evidence type="ECO:0000256" key="3">
    <source>
        <dbReference type="ARBA" id="ARBA00022448"/>
    </source>
</evidence>
<dbReference type="EMBL" id="OY569118">
    <property type="protein sequence ID" value="CAJ1003175.1"/>
    <property type="molecule type" value="Genomic_DNA"/>
</dbReference>
<dbReference type="Proteomes" id="UP001189619">
    <property type="component" value="Chromosome"/>
</dbReference>
<evidence type="ECO:0000256" key="7">
    <source>
        <dbReference type="ARBA" id="ARBA00023136"/>
    </source>
</evidence>
<comment type="similarity">
    <text evidence="2">Belongs to the cation diffusion facilitator (CDF) transporter (TC 2.A.4) family. SLC30A subfamily.</text>
</comment>
<feature type="transmembrane region" description="Helical" evidence="9">
    <location>
        <begin position="31"/>
        <end position="53"/>
    </location>
</feature>
<dbReference type="RefSeq" id="WP_304414444.1">
    <property type="nucleotide sequence ID" value="NZ_OY569118.1"/>
</dbReference>
<sequence length="329" mass="35969">MGLHHHHGHAHDHGHGHHHHHHHGKGASKRALLIAFLIITAFLVVEIVGGILTNSLALLSDAGHMVSDASALLLSLIALHVAARPPSTQKTFGLRRLEILAALTNGVTLAVISLAILWEAYERLRTPPEVASSTMILIASLGLVANIAAAYVLMRGDYRENVNVRSALLHVLGDLLGSVGAIIGGLLMLWFGWYIADPLISIVVAVLILFSSWRVTKESVNILMEGSPAHIDVTRVSERLLQLDGVKGVHDLHVWTVTSGFDSLTCHLTVEDDRPSYPILNEAIRLLHDEFGISHVTIQIEDDTVWHAELACEHREPAKCSHEHDHPHS</sequence>
<dbReference type="Pfam" id="PF16916">
    <property type="entry name" value="ZT_dimer"/>
    <property type="match status" value="1"/>
</dbReference>
<dbReference type="InterPro" id="IPR027470">
    <property type="entry name" value="Cation_efflux_CTD"/>
</dbReference>
<dbReference type="InterPro" id="IPR036837">
    <property type="entry name" value="Cation_efflux_CTD_sf"/>
</dbReference>
<evidence type="ECO:0000313" key="12">
    <source>
        <dbReference type="EMBL" id="CAJ1003175.1"/>
    </source>
</evidence>
<dbReference type="GO" id="GO:0005385">
    <property type="term" value="F:zinc ion transmembrane transporter activity"/>
    <property type="evidence" value="ECO:0007669"/>
    <property type="project" value="TreeGrafter"/>
</dbReference>
<evidence type="ECO:0000256" key="8">
    <source>
        <dbReference type="SAM" id="MobiDB-lite"/>
    </source>
</evidence>
<feature type="transmembrane region" description="Helical" evidence="9">
    <location>
        <begin position="65"/>
        <end position="85"/>
    </location>
</feature>
<dbReference type="SUPFAM" id="SSF160240">
    <property type="entry name" value="Cation efflux protein cytoplasmic domain-like"/>
    <property type="match status" value="1"/>
</dbReference>
<evidence type="ECO:0000256" key="2">
    <source>
        <dbReference type="ARBA" id="ARBA00008873"/>
    </source>
</evidence>
<dbReference type="AlphaFoldDB" id="A0AA48MCQ4"/>
<feature type="domain" description="Cation efflux protein cytoplasmic" evidence="11">
    <location>
        <begin position="229"/>
        <end position="302"/>
    </location>
</feature>
<comment type="subcellular location">
    <subcellularLocation>
        <location evidence="1">Membrane</location>
        <topology evidence="1">Multi-pass membrane protein</topology>
    </subcellularLocation>
</comment>